<dbReference type="GO" id="GO:0009922">
    <property type="term" value="F:fatty acid elongase activity"/>
    <property type="evidence" value="ECO:0007669"/>
    <property type="project" value="InterPro"/>
</dbReference>
<evidence type="ECO:0000256" key="7">
    <source>
        <dbReference type="ARBA" id="ARBA00022989"/>
    </source>
</evidence>
<dbReference type="GO" id="GO:0005789">
    <property type="term" value="C:endoplasmic reticulum membrane"/>
    <property type="evidence" value="ECO:0007669"/>
    <property type="project" value="TreeGrafter"/>
</dbReference>
<evidence type="ECO:0000256" key="4">
    <source>
        <dbReference type="ARBA" id="ARBA00022679"/>
    </source>
</evidence>
<dbReference type="EMBL" id="LGTL01000037">
    <property type="protein sequence ID" value="KPA73374.1"/>
    <property type="molecule type" value="Genomic_DNA"/>
</dbReference>
<dbReference type="Pfam" id="PF01151">
    <property type="entry name" value="ELO"/>
    <property type="match status" value="1"/>
</dbReference>
<dbReference type="GO" id="GO:0034625">
    <property type="term" value="P:fatty acid elongation, monounsaturated fatty acid"/>
    <property type="evidence" value="ECO:0007669"/>
    <property type="project" value="TreeGrafter"/>
</dbReference>
<dbReference type="GO" id="GO:0030148">
    <property type="term" value="P:sphingolipid biosynthetic process"/>
    <property type="evidence" value="ECO:0007669"/>
    <property type="project" value="TreeGrafter"/>
</dbReference>
<comment type="caution">
    <text evidence="13">The sequence shown here is derived from an EMBL/GenBank/DDBJ whole genome shotgun (WGS) entry which is preliminary data.</text>
</comment>
<dbReference type="PANTHER" id="PTHR11157">
    <property type="entry name" value="FATTY ACID ACYL TRANSFERASE-RELATED"/>
    <property type="match status" value="1"/>
</dbReference>
<reference evidence="13 14" key="1">
    <citation type="submission" date="2015-07" db="EMBL/GenBank/DDBJ databases">
        <title>High-quality genome of monoxenous trypanosomatid Leptomonas pyrrhocoris.</title>
        <authorList>
            <person name="Flegontov P."/>
            <person name="Butenko A."/>
            <person name="Firsov S."/>
            <person name="Vlcek C."/>
            <person name="Logacheva M.D."/>
            <person name="Field M."/>
            <person name="Filatov D."/>
            <person name="Flegontova O."/>
            <person name="Gerasimov E."/>
            <person name="Jackson A.P."/>
            <person name="Kelly S."/>
            <person name="Opperdoes F."/>
            <person name="O'Reilly A."/>
            <person name="Votypka J."/>
            <person name="Yurchenko V."/>
            <person name="Lukes J."/>
        </authorList>
    </citation>
    <scope>NUCLEOTIDE SEQUENCE [LARGE SCALE GENOMIC DNA]</scope>
    <source>
        <strain evidence="13">H10</strain>
    </source>
</reference>
<evidence type="ECO:0000256" key="9">
    <source>
        <dbReference type="ARBA" id="ARBA00023136"/>
    </source>
</evidence>
<comment type="catalytic activity">
    <reaction evidence="12">
        <text>an acyl-CoA + malonyl-CoA + H(+) = a 3-oxoacyl-CoA + CO2 + CoA</text>
        <dbReference type="Rhea" id="RHEA:50252"/>
        <dbReference type="ChEBI" id="CHEBI:15378"/>
        <dbReference type="ChEBI" id="CHEBI:16526"/>
        <dbReference type="ChEBI" id="CHEBI:57287"/>
        <dbReference type="ChEBI" id="CHEBI:57384"/>
        <dbReference type="ChEBI" id="CHEBI:58342"/>
        <dbReference type="ChEBI" id="CHEBI:90726"/>
    </reaction>
    <physiologicalReaction direction="left-to-right" evidence="12">
        <dbReference type="Rhea" id="RHEA:50253"/>
    </physiologicalReaction>
</comment>
<keyword evidence="10 12" id="KW-0275">Fatty acid biosynthesis</keyword>
<dbReference type="GO" id="GO:0034626">
    <property type="term" value="P:fatty acid elongation, polyunsaturated fatty acid"/>
    <property type="evidence" value="ECO:0007669"/>
    <property type="project" value="TreeGrafter"/>
</dbReference>
<dbReference type="RefSeq" id="XP_015651812.1">
    <property type="nucleotide sequence ID" value="XM_015809602.1"/>
</dbReference>
<gene>
    <name evidence="13" type="ORF">ABB37_09925</name>
</gene>
<proteinExistence type="inferred from homology"/>
<dbReference type="InterPro" id="IPR002076">
    <property type="entry name" value="ELO_fam"/>
</dbReference>
<dbReference type="EMBL" id="LGTL01000037">
    <property type="protein sequence ID" value="KPA73373.1"/>
    <property type="molecule type" value="Genomic_DNA"/>
</dbReference>
<name>A0A0M9FPK5_LEPPY</name>
<accession>A0A0M9FPK5</accession>
<evidence type="ECO:0000256" key="1">
    <source>
        <dbReference type="ARBA" id="ARBA00004141"/>
    </source>
</evidence>
<evidence type="ECO:0000256" key="12">
    <source>
        <dbReference type="RuleBase" id="RU361115"/>
    </source>
</evidence>
<evidence type="ECO:0000256" key="11">
    <source>
        <dbReference type="ARBA" id="ARBA00044291"/>
    </source>
</evidence>
<keyword evidence="5" id="KW-0812">Transmembrane</keyword>
<evidence type="ECO:0000256" key="8">
    <source>
        <dbReference type="ARBA" id="ARBA00023098"/>
    </source>
</evidence>
<organism evidence="13 14">
    <name type="scientific">Leptomonas pyrrhocoris</name>
    <name type="common">Firebug parasite</name>
    <dbReference type="NCBI Taxonomy" id="157538"/>
    <lineage>
        <taxon>Eukaryota</taxon>
        <taxon>Discoba</taxon>
        <taxon>Euglenozoa</taxon>
        <taxon>Kinetoplastea</taxon>
        <taxon>Metakinetoplastina</taxon>
        <taxon>Trypanosomatida</taxon>
        <taxon>Trypanosomatidae</taxon>
        <taxon>Leishmaniinae</taxon>
        <taxon>Leptomonas</taxon>
    </lineage>
</organism>
<comment type="subcellular location">
    <subcellularLocation>
        <location evidence="1">Membrane</location>
        <topology evidence="1">Multi-pass membrane protein</topology>
    </subcellularLocation>
</comment>
<dbReference type="RefSeq" id="XP_015651814.1">
    <property type="nucleotide sequence ID" value="XM_015809604.1"/>
</dbReference>
<keyword evidence="14" id="KW-1185">Reference proteome</keyword>
<dbReference type="InterPro" id="IPR030457">
    <property type="entry name" value="ELO_CS"/>
</dbReference>
<sequence>MQFAEAVKCIGRDSLCFHPELNAFVSYPALIGGHLGYLVVVSLLRRFMANRLPYSLKTPMLIYNTAQVLASLTMAVNLGQFLRFDVFNLNGRFTGTIEFWVFVHYATKFLDMFDTFFMVLRKKEEQLSFLHVYHHLTIGFIWGLLLHHGIANGTAFFGAWINSAVHALMYFHYLYTSLGYTNPLKKYLTQVQMVQFALCILHAVLAVVYDRQIPKPWAVLQLCYHMTLLYLFMQFYRKGMRKAVKKAKA</sequence>
<dbReference type="PANTHER" id="PTHR11157:SF133">
    <property type="entry name" value="ELONGATION OF FATTY ACIDS PROTEIN"/>
    <property type="match status" value="1"/>
</dbReference>
<dbReference type="VEuPathDB" id="TriTrypDB:LpyrH10_37_0300"/>
<dbReference type="AlphaFoldDB" id="A0A0M9FPK5"/>
<dbReference type="RefSeq" id="XP_015651813.1">
    <property type="nucleotide sequence ID" value="XM_015809603.1"/>
</dbReference>
<protein>
    <recommendedName>
        <fullName evidence="11 12">Elongation of fatty acids protein</fullName>
        <ecNumber evidence="12">2.3.1.-</ecNumber>
    </recommendedName>
</protein>
<evidence type="ECO:0000256" key="10">
    <source>
        <dbReference type="ARBA" id="ARBA00023160"/>
    </source>
</evidence>
<evidence type="ECO:0000313" key="13">
    <source>
        <dbReference type="EMBL" id="KPA73373.1"/>
    </source>
</evidence>
<dbReference type="GO" id="GO:0019367">
    <property type="term" value="P:fatty acid elongation, saturated fatty acid"/>
    <property type="evidence" value="ECO:0007669"/>
    <property type="project" value="TreeGrafter"/>
</dbReference>
<dbReference type="PROSITE" id="PS01188">
    <property type="entry name" value="ELO"/>
    <property type="match status" value="1"/>
</dbReference>
<keyword evidence="6 12" id="KW-0276">Fatty acid metabolism</keyword>
<dbReference type="EC" id="2.3.1.-" evidence="12"/>
<keyword evidence="7" id="KW-1133">Transmembrane helix</keyword>
<dbReference type="GO" id="GO:0042761">
    <property type="term" value="P:very long-chain fatty acid biosynthetic process"/>
    <property type="evidence" value="ECO:0007669"/>
    <property type="project" value="TreeGrafter"/>
</dbReference>
<keyword evidence="8 12" id="KW-0443">Lipid metabolism</keyword>
<dbReference type="OMA" id="AMEVVTH"/>
<evidence type="ECO:0000256" key="2">
    <source>
        <dbReference type="ARBA" id="ARBA00007263"/>
    </source>
</evidence>
<evidence type="ECO:0000256" key="6">
    <source>
        <dbReference type="ARBA" id="ARBA00022832"/>
    </source>
</evidence>
<keyword evidence="4 12" id="KW-0808">Transferase</keyword>
<dbReference type="Proteomes" id="UP000037923">
    <property type="component" value="Unassembled WGS sequence"/>
</dbReference>
<dbReference type="OrthoDB" id="434092at2759"/>
<evidence type="ECO:0000313" key="14">
    <source>
        <dbReference type="Proteomes" id="UP000037923"/>
    </source>
</evidence>
<keyword evidence="9" id="KW-0472">Membrane</keyword>
<dbReference type="EMBL" id="LGTL01000037">
    <property type="protein sequence ID" value="KPA73375.1"/>
    <property type="molecule type" value="Genomic_DNA"/>
</dbReference>
<keyword evidence="3 12" id="KW-0444">Lipid biosynthesis</keyword>
<comment type="similarity">
    <text evidence="2 12">Belongs to the ELO family.</text>
</comment>
<evidence type="ECO:0000256" key="3">
    <source>
        <dbReference type="ARBA" id="ARBA00022516"/>
    </source>
</evidence>
<dbReference type="GeneID" id="26910207"/>
<evidence type="ECO:0000256" key="5">
    <source>
        <dbReference type="ARBA" id="ARBA00022692"/>
    </source>
</evidence>